<dbReference type="RefSeq" id="WP_066772057.1">
    <property type="nucleotide sequence ID" value="NZ_CP013244.1"/>
</dbReference>
<dbReference type="PROSITE" id="PS00519">
    <property type="entry name" value="HTH_ASNC_1"/>
    <property type="match status" value="1"/>
</dbReference>
<dbReference type="PANTHER" id="PTHR30154:SF17">
    <property type="entry name" value="DNA-BINDING TRANSCRIPTIONAL ACTIVATOR DECR"/>
    <property type="match status" value="1"/>
</dbReference>
<evidence type="ECO:0000313" key="5">
    <source>
        <dbReference type="EMBL" id="ANP46701.1"/>
    </source>
</evidence>
<evidence type="ECO:0000256" key="2">
    <source>
        <dbReference type="ARBA" id="ARBA00023125"/>
    </source>
</evidence>
<dbReference type="SUPFAM" id="SSF46785">
    <property type="entry name" value="Winged helix' DNA-binding domain"/>
    <property type="match status" value="1"/>
</dbReference>
<keyword evidence="3" id="KW-0804">Transcription</keyword>
<keyword evidence="2" id="KW-0238">DNA-binding</keyword>
<reference evidence="5 6" key="1">
    <citation type="submission" date="2015-11" db="EMBL/GenBank/DDBJ databases">
        <title>Whole-Genome Sequence of Candidatus Oderbacter manganicum from the National Park Lower Oder Valley, Germany.</title>
        <authorList>
            <person name="Braun B."/>
            <person name="Liere K."/>
            <person name="Szewzyk U."/>
        </authorList>
    </citation>
    <scope>NUCLEOTIDE SEQUENCE [LARGE SCALE GENOMIC DNA]</scope>
    <source>
        <strain evidence="5 6">OTSz_A_272</strain>
    </source>
</reference>
<organism evidence="5 6">
    <name type="scientific">Candidatus Viadribacter manganicus</name>
    <dbReference type="NCBI Taxonomy" id="1759059"/>
    <lineage>
        <taxon>Bacteria</taxon>
        <taxon>Pseudomonadati</taxon>
        <taxon>Pseudomonadota</taxon>
        <taxon>Alphaproteobacteria</taxon>
        <taxon>Hyphomonadales</taxon>
        <taxon>Hyphomonadaceae</taxon>
        <taxon>Candidatus Viadribacter</taxon>
    </lineage>
</organism>
<dbReference type="PROSITE" id="PS50956">
    <property type="entry name" value="HTH_ASNC_2"/>
    <property type="match status" value="1"/>
</dbReference>
<evidence type="ECO:0000259" key="4">
    <source>
        <dbReference type="PROSITE" id="PS50956"/>
    </source>
</evidence>
<dbReference type="SUPFAM" id="SSF54909">
    <property type="entry name" value="Dimeric alpha+beta barrel"/>
    <property type="match status" value="1"/>
</dbReference>
<sequence>MSEPLDAIDARILDLLQQDASLSIADIAAKVGLSSSPAWRRIERLKKAGVIKQQVTLLDHEKLGLTFEVFASVKLQLPSRENLEKFEAAVTKWPEVVDCATVTGAVDYMLRVITKDMHAYDDFLRDKMLGLGLVSDVQSRIVMRAAKRTTAAPLELIAGDLEG</sequence>
<dbReference type="InterPro" id="IPR019887">
    <property type="entry name" value="Tscrpt_reg_AsnC/Lrp_C"/>
</dbReference>
<dbReference type="PANTHER" id="PTHR30154">
    <property type="entry name" value="LEUCINE-RESPONSIVE REGULATORY PROTEIN"/>
    <property type="match status" value="1"/>
</dbReference>
<dbReference type="GO" id="GO:0005829">
    <property type="term" value="C:cytosol"/>
    <property type="evidence" value="ECO:0007669"/>
    <property type="project" value="TreeGrafter"/>
</dbReference>
<keyword evidence="1" id="KW-0805">Transcription regulation</keyword>
<dbReference type="Proteomes" id="UP000092498">
    <property type="component" value="Chromosome"/>
</dbReference>
<dbReference type="OrthoDB" id="9813313at2"/>
<dbReference type="Gene3D" id="1.10.10.10">
    <property type="entry name" value="Winged helix-like DNA-binding domain superfamily/Winged helix DNA-binding domain"/>
    <property type="match status" value="1"/>
</dbReference>
<dbReference type="InParanoid" id="A0A1B1AJH7"/>
<dbReference type="PRINTS" id="PR00033">
    <property type="entry name" value="HTHASNC"/>
</dbReference>
<dbReference type="InterPro" id="IPR019885">
    <property type="entry name" value="Tscrpt_reg_HTH_AsnC-type_CS"/>
</dbReference>
<evidence type="ECO:0000256" key="3">
    <source>
        <dbReference type="ARBA" id="ARBA00023163"/>
    </source>
</evidence>
<accession>A0A1B1AJH7</accession>
<dbReference type="InterPro" id="IPR011991">
    <property type="entry name" value="ArsR-like_HTH"/>
</dbReference>
<dbReference type="Gene3D" id="3.30.70.920">
    <property type="match status" value="1"/>
</dbReference>
<dbReference type="STRING" id="1759059.ATE48_12630"/>
<evidence type="ECO:0000313" key="6">
    <source>
        <dbReference type="Proteomes" id="UP000092498"/>
    </source>
</evidence>
<dbReference type="Pfam" id="PF01037">
    <property type="entry name" value="AsnC_trans_reg"/>
    <property type="match status" value="1"/>
</dbReference>
<protein>
    <submittedName>
        <fullName evidence="5">AsnC family transcriptional regulator</fullName>
    </submittedName>
</protein>
<dbReference type="CDD" id="cd00090">
    <property type="entry name" value="HTH_ARSR"/>
    <property type="match status" value="1"/>
</dbReference>
<name>A0A1B1AJH7_9PROT</name>
<evidence type="ECO:0000256" key="1">
    <source>
        <dbReference type="ARBA" id="ARBA00023015"/>
    </source>
</evidence>
<dbReference type="SMART" id="SM00344">
    <property type="entry name" value="HTH_ASNC"/>
    <property type="match status" value="1"/>
</dbReference>
<dbReference type="InterPro" id="IPR000485">
    <property type="entry name" value="AsnC-type_HTH_dom"/>
</dbReference>
<dbReference type="KEGG" id="cbot:ATE48_12630"/>
<proteinExistence type="predicted"/>
<keyword evidence="6" id="KW-1185">Reference proteome</keyword>
<dbReference type="InterPro" id="IPR019888">
    <property type="entry name" value="Tscrpt_reg_AsnC-like"/>
</dbReference>
<dbReference type="AlphaFoldDB" id="A0A1B1AJH7"/>
<dbReference type="InterPro" id="IPR036388">
    <property type="entry name" value="WH-like_DNA-bd_sf"/>
</dbReference>
<dbReference type="GO" id="GO:0006355">
    <property type="term" value="P:regulation of DNA-templated transcription"/>
    <property type="evidence" value="ECO:0007669"/>
    <property type="project" value="UniProtKB-ARBA"/>
</dbReference>
<dbReference type="GO" id="GO:0043200">
    <property type="term" value="P:response to amino acid"/>
    <property type="evidence" value="ECO:0007669"/>
    <property type="project" value="TreeGrafter"/>
</dbReference>
<dbReference type="FunCoup" id="A0A1B1AJH7">
    <property type="interactions" value="79"/>
</dbReference>
<dbReference type="GO" id="GO:0043565">
    <property type="term" value="F:sequence-specific DNA binding"/>
    <property type="evidence" value="ECO:0007669"/>
    <property type="project" value="InterPro"/>
</dbReference>
<dbReference type="InterPro" id="IPR036390">
    <property type="entry name" value="WH_DNA-bd_sf"/>
</dbReference>
<dbReference type="Pfam" id="PF13412">
    <property type="entry name" value="HTH_24"/>
    <property type="match status" value="1"/>
</dbReference>
<gene>
    <name evidence="5" type="ORF">ATE48_12630</name>
</gene>
<dbReference type="InterPro" id="IPR011008">
    <property type="entry name" value="Dimeric_a/b-barrel"/>
</dbReference>
<feature type="domain" description="HTH asnC-type" evidence="4">
    <location>
        <begin position="5"/>
        <end position="66"/>
    </location>
</feature>
<dbReference type="EMBL" id="CP013244">
    <property type="protein sequence ID" value="ANP46701.1"/>
    <property type="molecule type" value="Genomic_DNA"/>
</dbReference>